<dbReference type="InterPro" id="IPR053930">
    <property type="entry name" value="RapZ-like_N"/>
</dbReference>
<name>A0A2N9WV58_9NEIS</name>
<protein>
    <submittedName>
        <fullName evidence="7">RNase adaptor protein RapZ</fullName>
    </submittedName>
</protein>
<dbReference type="AlphaFoldDB" id="A0A2N9WV58"/>
<dbReference type="NCBIfam" id="NF003828">
    <property type="entry name" value="PRK05416.1"/>
    <property type="match status" value="1"/>
</dbReference>
<keyword evidence="3 4" id="KW-0342">GTP-binding</keyword>
<feature type="domain" description="RapZ-like N-terminal" evidence="5">
    <location>
        <begin position="1"/>
        <end position="152"/>
    </location>
</feature>
<dbReference type="EMBL" id="MDVB01000048">
    <property type="protein sequence ID" value="PIT16843.1"/>
    <property type="molecule type" value="Genomic_DNA"/>
</dbReference>
<gene>
    <name evidence="7" type="ORF">BGI32_03245</name>
</gene>
<dbReference type="PANTHER" id="PTHR30448">
    <property type="entry name" value="RNASE ADAPTER PROTEIN RAPZ"/>
    <property type="match status" value="1"/>
</dbReference>
<evidence type="ECO:0000259" key="5">
    <source>
        <dbReference type="Pfam" id="PF03668"/>
    </source>
</evidence>
<evidence type="ECO:0000259" key="6">
    <source>
        <dbReference type="Pfam" id="PF22740"/>
    </source>
</evidence>
<dbReference type="Pfam" id="PF22740">
    <property type="entry name" value="PapZ_C"/>
    <property type="match status" value="1"/>
</dbReference>
<sequence length="286" mass="32473">MRIVLISGLSGSGKSIALRLLEDVGFVCVDNLPVKLLPDLIEHYAASDVAQLGVSVDIRSRFNPVEVLGLVTRLRAQKHQVDLLFLTSSAAVLLRRFSETRRSHPLAQEHKTLSESVAAEQQYMSTLQRYAYVIDTSLLNVPQLRRQIQQWLHLPVAPMRVVLESFGYKYGVPAGLDFVFDVRFLPNPYYDFHLRPFSGLDEPVRTFFSQQPVMAEMIAELADFLLRWLPQMEKESRSYVNIGIGCTGGQHRSVYIVEALAQQLNAYCVLVRHRQLELTNNSEKTV</sequence>
<dbReference type="InterPro" id="IPR027417">
    <property type="entry name" value="P-loop_NTPase"/>
</dbReference>
<dbReference type="Proteomes" id="UP000231293">
    <property type="component" value="Unassembled WGS sequence"/>
</dbReference>
<feature type="binding site" evidence="4">
    <location>
        <begin position="8"/>
        <end position="15"/>
    </location>
    <ligand>
        <name>ATP</name>
        <dbReference type="ChEBI" id="CHEBI:30616"/>
    </ligand>
</feature>
<proteinExistence type="inferred from homology"/>
<dbReference type="GO" id="GO:0005524">
    <property type="term" value="F:ATP binding"/>
    <property type="evidence" value="ECO:0007669"/>
    <property type="project" value="UniProtKB-UniRule"/>
</dbReference>
<evidence type="ECO:0000256" key="1">
    <source>
        <dbReference type="ARBA" id="ARBA00022741"/>
    </source>
</evidence>
<reference evidence="7 8" key="1">
    <citation type="journal article" date="2017" name="MBio">
        <title>Type VI secretion-mediated competition in the bee gut microbiome.</title>
        <authorList>
            <person name="Steele M.I."/>
            <person name="Kwong W.K."/>
            <person name="Powell J.E."/>
            <person name="Whiteley M."/>
            <person name="Moran N.A."/>
        </authorList>
    </citation>
    <scope>NUCLEOTIDE SEQUENCE [LARGE SCALE GENOMIC DNA]</scope>
    <source>
        <strain evidence="7 8">App2-2</strain>
    </source>
</reference>
<feature type="binding site" evidence="4">
    <location>
        <begin position="57"/>
        <end position="60"/>
    </location>
    <ligand>
        <name>GTP</name>
        <dbReference type="ChEBI" id="CHEBI:37565"/>
    </ligand>
</feature>
<comment type="caution">
    <text evidence="7">The sequence shown here is derived from an EMBL/GenBank/DDBJ whole genome shotgun (WGS) entry which is preliminary data.</text>
</comment>
<dbReference type="InterPro" id="IPR053931">
    <property type="entry name" value="RapZ_C"/>
</dbReference>
<dbReference type="SUPFAM" id="SSF52540">
    <property type="entry name" value="P-loop containing nucleoside triphosphate hydrolases"/>
    <property type="match status" value="1"/>
</dbReference>
<organism evidence="7 8">
    <name type="scientific">Snodgrassella alvi</name>
    <dbReference type="NCBI Taxonomy" id="1196083"/>
    <lineage>
        <taxon>Bacteria</taxon>
        <taxon>Pseudomonadati</taxon>
        <taxon>Pseudomonadota</taxon>
        <taxon>Betaproteobacteria</taxon>
        <taxon>Neisseriales</taxon>
        <taxon>Neisseriaceae</taxon>
        <taxon>Snodgrassella</taxon>
    </lineage>
</organism>
<evidence type="ECO:0000256" key="4">
    <source>
        <dbReference type="HAMAP-Rule" id="MF_00636"/>
    </source>
</evidence>
<accession>A0A2N9WV58</accession>
<feature type="domain" description="RapZ C-terminal" evidence="6">
    <location>
        <begin position="159"/>
        <end position="276"/>
    </location>
</feature>
<dbReference type="Pfam" id="PF03668">
    <property type="entry name" value="RapZ-like_N"/>
    <property type="match status" value="1"/>
</dbReference>
<evidence type="ECO:0000256" key="2">
    <source>
        <dbReference type="ARBA" id="ARBA00022840"/>
    </source>
</evidence>
<dbReference type="PIRSF" id="PIRSF005052">
    <property type="entry name" value="P-loopkin"/>
    <property type="match status" value="1"/>
</dbReference>
<dbReference type="InterPro" id="IPR005337">
    <property type="entry name" value="RapZ-like"/>
</dbReference>
<keyword evidence="2 4" id="KW-0067">ATP-binding</keyword>
<dbReference type="GO" id="GO:0005525">
    <property type="term" value="F:GTP binding"/>
    <property type="evidence" value="ECO:0007669"/>
    <property type="project" value="UniProtKB-UniRule"/>
</dbReference>
<evidence type="ECO:0000313" key="8">
    <source>
        <dbReference type="Proteomes" id="UP000231293"/>
    </source>
</evidence>
<dbReference type="PANTHER" id="PTHR30448:SF0">
    <property type="entry name" value="RNASE ADAPTER PROTEIN RAPZ"/>
    <property type="match status" value="1"/>
</dbReference>
<evidence type="ECO:0000256" key="3">
    <source>
        <dbReference type="ARBA" id="ARBA00023134"/>
    </source>
</evidence>
<evidence type="ECO:0000313" key="7">
    <source>
        <dbReference type="EMBL" id="PIT16843.1"/>
    </source>
</evidence>
<dbReference type="RefSeq" id="WP_100089479.1">
    <property type="nucleotide sequence ID" value="NZ_MDVB01000048.1"/>
</dbReference>
<dbReference type="HAMAP" id="MF_00636">
    <property type="entry name" value="RapZ_like"/>
    <property type="match status" value="1"/>
</dbReference>
<keyword evidence="1 4" id="KW-0547">Nucleotide-binding</keyword>